<gene>
    <name evidence="2" type="ORF">F2Q69_00041009</name>
</gene>
<organism evidence="2 3">
    <name type="scientific">Brassica cretica</name>
    <name type="common">Mustard</name>
    <dbReference type="NCBI Taxonomy" id="69181"/>
    <lineage>
        <taxon>Eukaryota</taxon>
        <taxon>Viridiplantae</taxon>
        <taxon>Streptophyta</taxon>
        <taxon>Embryophyta</taxon>
        <taxon>Tracheophyta</taxon>
        <taxon>Spermatophyta</taxon>
        <taxon>Magnoliopsida</taxon>
        <taxon>eudicotyledons</taxon>
        <taxon>Gunneridae</taxon>
        <taxon>Pentapetalae</taxon>
        <taxon>rosids</taxon>
        <taxon>malvids</taxon>
        <taxon>Brassicales</taxon>
        <taxon>Brassicaceae</taxon>
        <taxon>Brassiceae</taxon>
        <taxon>Brassica</taxon>
    </lineage>
</organism>
<dbReference type="Proteomes" id="UP000712600">
    <property type="component" value="Unassembled WGS sequence"/>
</dbReference>
<feature type="domain" description="Disease resistance protein At4g27190-like leucine-rich repeats" evidence="1">
    <location>
        <begin position="3"/>
        <end position="94"/>
    </location>
</feature>
<evidence type="ECO:0000313" key="2">
    <source>
        <dbReference type="EMBL" id="KAF3502280.1"/>
    </source>
</evidence>
<dbReference type="InterPro" id="IPR032675">
    <property type="entry name" value="LRR_dom_sf"/>
</dbReference>
<dbReference type="EMBL" id="QGKX02001621">
    <property type="protein sequence ID" value="KAF3502280.1"/>
    <property type="molecule type" value="Genomic_DNA"/>
</dbReference>
<accession>A0A8S9ND01</accession>
<proteinExistence type="predicted"/>
<evidence type="ECO:0000259" key="1">
    <source>
        <dbReference type="Pfam" id="PF23247"/>
    </source>
</evidence>
<evidence type="ECO:0000313" key="3">
    <source>
        <dbReference type="Proteomes" id="UP000712600"/>
    </source>
</evidence>
<protein>
    <recommendedName>
        <fullName evidence="1">Disease resistance protein At4g27190-like leucine-rich repeats domain-containing protein</fullName>
    </recommendedName>
</protein>
<dbReference type="AlphaFoldDB" id="A0A8S9ND01"/>
<dbReference type="InterPro" id="IPR057135">
    <property type="entry name" value="At4g27190-like_LRR"/>
</dbReference>
<comment type="caution">
    <text evidence="2">The sequence shown here is derived from an EMBL/GenBank/DDBJ whole genome shotgun (WGS) entry which is preliminary data.</text>
</comment>
<dbReference type="Gene3D" id="3.80.10.10">
    <property type="entry name" value="Ribonuclease Inhibitor"/>
    <property type="match status" value="1"/>
</dbReference>
<name>A0A8S9ND01_BRACR</name>
<dbReference type="Pfam" id="PF23247">
    <property type="entry name" value="LRR_RPS2"/>
    <property type="match status" value="1"/>
</dbReference>
<dbReference type="SUPFAM" id="SSF52047">
    <property type="entry name" value="RNI-like"/>
    <property type="match status" value="1"/>
</dbReference>
<reference evidence="2" key="1">
    <citation type="submission" date="2019-12" db="EMBL/GenBank/DDBJ databases">
        <title>Genome sequencing and annotation of Brassica cretica.</title>
        <authorList>
            <person name="Studholme D.J."/>
            <person name="Sarris P."/>
        </authorList>
    </citation>
    <scope>NUCLEOTIDE SEQUENCE</scope>
    <source>
        <strain evidence="2">PFS-109/04</strain>
        <tissue evidence="2">Leaf</tissue>
    </source>
</reference>
<sequence length="132" mass="15333">MNLFHVDITFCDCLSELTLLMFAPNLKSLHVSDSRQLQDIIHKEKASEGIVPFPKLGSLTLDRLWKLKNIYWNPLPLPYLQKIHVSECPNLKTLPLGSQSGKHGEDELIIRYTEQEWIDDVVWEDQATKTRF</sequence>